<feature type="domain" description="DCD" evidence="1">
    <location>
        <begin position="79"/>
        <end position="209"/>
    </location>
</feature>
<dbReference type="Pfam" id="PF10539">
    <property type="entry name" value="Dev_Cell_Death"/>
    <property type="match status" value="1"/>
</dbReference>
<dbReference type="InterPro" id="IPR013989">
    <property type="entry name" value="Dev_and_cell_death_domain"/>
</dbReference>
<evidence type="ECO:0000313" key="2">
    <source>
        <dbReference type="EMBL" id="WVZ82308.1"/>
    </source>
</evidence>
<gene>
    <name evidence="2" type="ORF">U9M48_029583</name>
</gene>
<dbReference type="GO" id="GO:0034976">
    <property type="term" value="P:response to endoplasmic reticulum stress"/>
    <property type="evidence" value="ECO:0007669"/>
    <property type="project" value="InterPro"/>
</dbReference>
<accession>A0AAQ3TZ69</accession>
<name>A0AAQ3TZ69_PASNO</name>
<proteinExistence type="predicted"/>
<dbReference type="Proteomes" id="UP001341281">
    <property type="component" value="Chromosome 06"/>
</dbReference>
<dbReference type="PANTHER" id="PTHR46034">
    <property type="match status" value="1"/>
</dbReference>
<dbReference type="AlphaFoldDB" id="A0AAQ3TZ69"/>
<dbReference type="SMART" id="SM00767">
    <property type="entry name" value="DCD"/>
    <property type="match status" value="1"/>
</dbReference>
<evidence type="ECO:0000259" key="1">
    <source>
        <dbReference type="PROSITE" id="PS51222"/>
    </source>
</evidence>
<sequence>MERDLAAEWRRWRKEWEVSGGTEKMKVAGRTEKMEVAEKEAREEGKAWMGGAEAEEVADGSGGDVNMQHQNSDISNRPGVYGGAVIICNHVTKRQFFEQKHFALPGYAATFIKKIRAGMLLFLFEHQERKLYGVFEATSDGALNILPDSCASSYMLRPAQVLFRRVWFCKPLTEAEFSDAIKGHCLQPQMSFLGISYQQVLSLVDLFSSRMIRLQLYQKPKSRVLRDYKISLARTGQEFGLSTHNDCFSHSSSMFCNNRISSPHSPFMYAKHNGKHTAHKHESPLHPWPKSAVFKAPDTIEKSKPDDTDYIPLELGDCDSDSAVNRSTLMGTVSFHSKTEGIISREDQVPKPFNVKDNEDDRCHSQLNQRFISESETDQNSAISHIVKESKSKLQAMGCKRKATVQLDELSDVLSPMRACDMVKNVSFSFGVNGISAASDKALLKPTLAELQQNREAVLKERKEQLGFSPRDNLSKGDASAKWSKLMRLSFVE</sequence>
<reference evidence="2 3" key="1">
    <citation type="submission" date="2024-02" db="EMBL/GenBank/DDBJ databases">
        <title>High-quality chromosome-scale genome assembly of Pensacola bahiagrass (Paspalum notatum Flugge var. saurae).</title>
        <authorList>
            <person name="Vega J.M."/>
            <person name="Podio M."/>
            <person name="Orjuela J."/>
            <person name="Siena L.A."/>
            <person name="Pessino S.C."/>
            <person name="Combes M.C."/>
            <person name="Mariac C."/>
            <person name="Albertini E."/>
            <person name="Pupilli F."/>
            <person name="Ortiz J.P.A."/>
            <person name="Leblanc O."/>
        </authorList>
    </citation>
    <scope>NUCLEOTIDE SEQUENCE [LARGE SCALE GENOMIC DNA]</scope>
    <source>
        <strain evidence="2">R1</strain>
        <tissue evidence="2">Leaf</tissue>
    </source>
</reference>
<dbReference type="EMBL" id="CP144750">
    <property type="protein sequence ID" value="WVZ82308.1"/>
    <property type="molecule type" value="Genomic_DNA"/>
</dbReference>
<dbReference type="InterPro" id="IPR044832">
    <property type="entry name" value="NRP-like"/>
</dbReference>
<keyword evidence="3" id="KW-1185">Reference proteome</keyword>
<evidence type="ECO:0000313" key="3">
    <source>
        <dbReference type="Proteomes" id="UP001341281"/>
    </source>
</evidence>
<protein>
    <recommendedName>
        <fullName evidence="1">DCD domain-containing protein</fullName>
    </recommendedName>
</protein>
<dbReference type="PROSITE" id="PS51222">
    <property type="entry name" value="DCD"/>
    <property type="match status" value="1"/>
</dbReference>
<dbReference type="PANTHER" id="PTHR46034:SF18">
    <property type="entry name" value="DCD DOMAIN-CONTAINING PROTEIN"/>
    <property type="match status" value="1"/>
</dbReference>
<organism evidence="2 3">
    <name type="scientific">Paspalum notatum var. saurae</name>
    <dbReference type="NCBI Taxonomy" id="547442"/>
    <lineage>
        <taxon>Eukaryota</taxon>
        <taxon>Viridiplantae</taxon>
        <taxon>Streptophyta</taxon>
        <taxon>Embryophyta</taxon>
        <taxon>Tracheophyta</taxon>
        <taxon>Spermatophyta</taxon>
        <taxon>Magnoliopsida</taxon>
        <taxon>Liliopsida</taxon>
        <taxon>Poales</taxon>
        <taxon>Poaceae</taxon>
        <taxon>PACMAD clade</taxon>
        <taxon>Panicoideae</taxon>
        <taxon>Andropogonodae</taxon>
        <taxon>Paspaleae</taxon>
        <taxon>Paspalinae</taxon>
        <taxon>Paspalum</taxon>
    </lineage>
</organism>